<evidence type="ECO:0000256" key="7">
    <source>
        <dbReference type="ARBA" id="ARBA00022842"/>
    </source>
</evidence>
<dbReference type="NCBIfam" id="TIGR02137">
    <property type="entry name" value="HSK-PSP"/>
    <property type="match status" value="1"/>
</dbReference>
<evidence type="ECO:0000256" key="3">
    <source>
        <dbReference type="ARBA" id="ARBA00012640"/>
    </source>
</evidence>
<evidence type="ECO:0000256" key="2">
    <source>
        <dbReference type="ARBA" id="ARBA00005135"/>
    </source>
</evidence>
<dbReference type="Gene3D" id="3.40.50.1000">
    <property type="entry name" value="HAD superfamily/HAD-like"/>
    <property type="match status" value="1"/>
</dbReference>
<evidence type="ECO:0000256" key="1">
    <source>
        <dbReference type="ARBA" id="ARBA00001946"/>
    </source>
</evidence>
<evidence type="ECO:0000256" key="5">
    <source>
        <dbReference type="ARBA" id="ARBA00022723"/>
    </source>
</evidence>
<dbReference type="InterPro" id="IPR050582">
    <property type="entry name" value="HAD-like_SerB"/>
</dbReference>
<keyword evidence="5" id="KW-0479">Metal-binding</keyword>
<keyword evidence="6" id="KW-0378">Hydrolase</keyword>
<dbReference type="AlphaFoldDB" id="A0A381RBN9"/>
<comment type="cofactor">
    <cofactor evidence="1">
        <name>Mg(2+)</name>
        <dbReference type="ChEBI" id="CHEBI:18420"/>
    </cofactor>
</comment>
<comment type="pathway">
    <text evidence="2">Amino-acid biosynthesis; L-serine biosynthesis; L-serine from 3-phospho-D-glycerate: step 3/3.</text>
</comment>
<proteinExistence type="predicted"/>
<dbReference type="GO" id="GO:0005737">
    <property type="term" value="C:cytoplasm"/>
    <property type="evidence" value="ECO:0007669"/>
    <property type="project" value="TreeGrafter"/>
</dbReference>
<dbReference type="EC" id="3.1.3.3" evidence="3"/>
<dbReference type="NCBIfam" id="NF010109">
    <property type="entry name" value="PRK13582.1"/>
    <property type="match status" value="1"/>
</dbReference>
<accession>A0A381RBN9</accession>
<reference evidence="9" key="1">
    <citation type="submission" date="2018-05" db="EMBL/GenBank/DDBJ databases">
        <authorList>
            <person name="Lanie J.A."/>
            <person name="Ng W.-L."/>
            <person name="Kazmierczak K.M."/>
            <person name="Andrzejewski T.M."/>
            <person name="Davidsen T.M."/>
            <person name="Wayne K.J."/>
            <person name="Tettelin H."/>
            <person name="Glass J.I."/>
            <person name="Rusch D."/>
            <person name="Podicherti R."/>
            <person name="Tsui H.-C.T."/>
            <person name="Winkler M.E."/>
        </authorList>
    </citation>
    <scope>NUCLEOTIDE SEQUENCE</scope>
</reference>
<dbReference type="GO" id="GO:0000287">
    <property type="term" value="F:magnesium ion binding"/>
    <property type="evidence" value="ECO:0007669"/>
    <property type="project" value="TreeGrafter"/>
</dbReference>
<dbReference type="InterPro" id="IPR023214">
    <property type="entry name" value="HAD_sf"/>
</dbReference>
<dbReference type="NCBIfam" id="TIGR01488">
    <property type="entry name" value="HAD-SF-IB"/>
    <property type="match status" value="1"/>
</dbReference>
<dbReference type="SUPFAM" id="SSF56784">
    <property type="entry name" value="HAD-like"/>
    <property type="match status" value="1"/>
</dbReference>
<dbReference type="EMBL" id="UINC01001762">
    <property type="protein sequence ID" value="SUZ88279.1"/>
    <property type="molecule type" value="Genomic_DNA"/>
</dbReference>
<dbReference type="Gene3D" id="3.90.1470.10">
    <property type="entry name" value="thrh gene product, domain 2"/>
    <property type="match status" value="1"/>
</dbReference>
<dbReference type="PANTHER" id="PTHR43344">
    <property type="entry name" value="PHOSPHOSERINE PHOSPHATASE"/>
    <property type="match status" value="1"/>
</dbReference>
<evidence type="ECO:0000256" key="8">
    <source>
        <dbReference type="ARBA" id="ARBA00023299"/>
    </source>
</evidence>
<keyword evidence="4" id="KW-0028">Amino-acid biosynthesis</keyword>
<organism evidence="9">
    <name type="scientific">marine metagenome</name>
    <dbReference type="NCBI Taxonomy" id="408172"/>
    <lineage>
        <taxon>unclassified sequences</taxon>
        <taxon>metagenomes</taxon>
        <taxon>ecological metagenomes</taxon>
    </lineage>
</organism>
<dbReference type="InterPro" id="IPR011863">
    <property type="entry name" value="HSK-PSP"/>
</dbReference>
<evidence type="ECO:0000256" key="4">
    <source>
        <dbReference type="ARBA" id="ARBA00022605"/>
    </source>
</evidence>
<name>A0A381RBN9_9ZZZZ</name>
<sequence length="206" mass="24188">MPDANKMMVACLDFEGVLIPEIWKGLARLSGIDDLKLTTRDIADYDELMRYRLKICDQHKLTLHDIHQVVEQMDPLDGAFEFLNWLRKRNEVVILSDTFREFVEPLLYKLQHPTVFCHSLKLDDDLRIVDYCLRQKDQKRHAVKALKRLNYHVVAVGDSYNDISMLQEADHGIFFRPTEKIAGEYPDFPVTHEFDALKNELEQLNK</sequence>
<dbReference type="GO" id="GO:0006564">
    <property type="term" value="P:L-serine biosynthetic process"/>
    <property type="evidence" value="ECO:0007669"/>
    <property type="project" value="UniProtKB-KW"/>
</dbReference>
<dbReference type="InterPro" id="IPR036412">
    <property type="entry name" value="HAD-like_sf"/>
</dbReference>
<keyword evidence="7" id="KW-0460">Magnesium</keyword>
<evidence type="ECO:0000256" key="6">
    <source>
        <dbReference type="ARBA" id="ARBA00022801"/>
    </source>
</evidence>
<protein>
    <recommendedName>
        <fullName evidence="3">phosphoserine phosphatase</fullName>
        <ecNumber evidence="3">3.1.3.3</ecNumber>
    </recommendedName>
</protein>
<dbReference type="PANTHER" id="PTHR43344:SF2">
    <property type="entry name" value="PHOSPHOSERINE PHOSPHATASE"/>
    <property type="match status" value="1"/>
</dbReference>
<keyword evidence="8" id="KW-0718">Serine biosynthesis</keyword>
<evidence type="ECO:0000313" key="9">
    <source>
        <dbReference type="EMBL" id="SUZ88279.1"/>
    </source>
</evidence>
<dbReference type="Pfam" id="PF12710">
    <property type="entry name" value="HAD"/>
    <property type="match status" value="1"/>
</dbReference>
<dbReference type="GO" id="GO:0036424">
    <property type="term" value="F:L-phosphoserine phosphatase activity"/>
    <property type="evidence" value="ECO:0007669"/>
    <property type="project" value="TreeGrafter"/>
</dbReference>
<gene>
    <name evidence="9" type="ORF">METZ01_LOCUS41133</name>
</gene>